<accession>A0A8D0L1F1</accession>
<reference evidence="3" key="2">
    <citation type="submission" date="2025-09" db="UniProtKB">
        <authorList>
            <consortium name="Ensembl"/>
        </authorList>
    </citation>
    <scope>IDENTIFICATION</scope>
</reference>
<dbReference type="PANTHER" id="PTHR28616:SF1">
    <property type="entry name" value="COILED-COIL DOMAIN-CONTAINING PROTEIN 125"/>
    <property type="match status" value="1"/>
</dbReference>
<proteinExistence type="predicted"/>
<reference evidence="3" key="1">
    <citation type="submission" date="2025-08" db="UniProtKB">
        <authorList>
            <consortium name="Ensembl"/>
        </authorList>
    </citation>
    <scope>IDENTIFICATION</scope>
</reference>
<dbReference type="GO" id="GO:0042802">
    <property type="term" value="F:identical protein binding"/>
    <property type="evidence" value="ECO:0007669"/>
    <property type="project" value="Ensembl"/>
</dbReference>
<feature type="region of interest" description="Disordered" evidence="2">
    <location>
        <begin position="1"/>
        <end position="26"/>
    </location>
</feature>
<feature type="coiled-coil region" evidence="1">
    <location>
        <begin position="107"/>
        <end position="155"/>
    </location>
</feature>
<dbReference type="OMA" id="MLQKTME"/>
<dbReference type="GO" id="GO:0035024">
    <property type="term" value="P:negative regulation of Rho protein signal transduction"/>
    <property type="evidence" value="ECO:0007669"/>
    <property type="project" value="Ensembl"/>
</dbReference>
<name>A0A8D0L1F1_SPHPU</name>
<dbReference type="AlphaFoldDB" id="A0A8D0L1F1"/>
<dbReference type="InterPro" id="IPR034608">
    <property type="entry name" value="CCDC125"/>
</dbReference>
<gene>
    <name evidence="3" type="primary">CCDC125</name>
</gene>
<dbReference type="PANTHER" id="PTHR28616">
    <property type="entry name" value="COILED-COIL DOMAIN-CONTAINING PROTEIN 125"/>
    <property type="match status" value="1"/>
</dbReference>
<dbReference type="GO" id="GO:2000146">
    <property type="term" value="P:negative regulation of cell motility"/>
    <property type="evidence" value="ECO:0007669"/>
    <property type="project" value="Ensembl"/>
</dbReference>
<protein>
    <submittedName>
        <fullName evidence="3">Coiled-coil domain containing 125</fullName>
    </submittedName>
</protein>
<dbReference type="Proteomes" id="UP000694392">
    <property type="component" value="Unplaced"/>
</dbReference>
<evidence type="ECO:0000313" key="4">
    <source>
        <dbReference type="Proteomes" id="UP000694392"/>
    </source>
</evidence>
<dbReference type="GeneTree" id="ENSGT00440000039958"/>
<evidence type="ECO:0000313" key="3">
    <source>
        <dbReference type="Ensembl" id="ENSSPUP00000000555.1"/>
    </source>
</evidence>
<dbReference type="GO" id="GO:0005737">
    <property type="term" value="C:cytoplasm"/>
    <property type="evidence" value="ECO:0007669"/>
    <property type="project" value="Ensembl"/>
</dbReference>
<keyword evidence="4" id="KW-1185">Reference proteome</keyword>
<evidence type="ECO:0000256" key="2">
    <source>
        <dbReference type="SAM" id="MobiDB-lite"/>
    </source>
</evidence>
<sequence length="476" mass="54280">MSDVFTLQSKQKEDSEGEDEDMACGDLGNGFSRRSSAVYEQECLNAHIFRSRRVLAKKSFSPFLLMKGEERAAAAFHCSECSSLHNMSPKTFGVSGVASCSRQNSSESNSEMSNEEMRQRLQETTEEVEVLRVELEALQRQLEGKEEALKILQNMAMFEKATSHTKEMLKKTEEQKRALEKVSFFLCKILNQQCLEFLAMLDVKQQKIIQENMSLNKSGFTEVTGLELAVLGACTCNGPEGEPCTCAKISSGTRKQLLQLKQEFELLKKSKEEAYIMADAFRIAFEQQLMWRKDQALRLTQVNKICKKETKLLTWKSQKEDEKKKSLGQKLMGMFVSDTDCKKIEEFDNPYEIIRMLIDLEEALAHQRKVSYMLARAIEEKDDDSKHGKEKKLSEEDIDLKKNQCKKCSESQESTVPAYSYCQNPDYKNDACSISSTSTIQNSARAPKSSHSLPSRTIIFQHLGFKKTLKVVNFFK</sequence>
<dbReference type="Ensembl" id="ENSSPUT00000000594.1">
    <property type="protein sequence ID" value="ENSSPUP00000000555.1"/>
    <property type="gene ID" value="ENSSPUG00000000488.1"/>
</dbReference>
<organism evidence="3 4">
    <name type="scientific">Sphenodon punctatus</name>
    <name type="common">Tuatara</name>
    <name type="synonym">Hatteria punctata</name>
    <dbReference type="NCBI Taxonomy" id="8508"/>
    <lineage>
        <taxon>Eukaryota</taxon>
        <taxon>Metazoa</taxon>
        <taxon>Chordata</taxon>
        <taxon>Craniata</taxon>
        <taxon>Vertebrata</taxon>
        <taxon>Euteleostomi</taxon>
        <taxon>Lepidosauria</taxon>
        <taxon>Sphenodontia</taxon>
        <taxon>Sphenodontidae</taxon>
        <taxon>Sphenodon</taxon>
    </lineage>
</organism>
<keyword evidence="1" id="KW-0175">Coiled coil</keyword>
<evidence type="ECO:0000256" key="1">
    <source>
        <dbReference type="SAM" id="Coils"/>
    </source>
</evidence>